<dbReference type="EMBL" id="LCDG01000004">
    <property type="protein sequence ID" value="KKS47927.1"/>
    <property type="molecule type" value="Genomic_DNA"/>
</dbReference>
<dbReference type="PANTHER" id="PTHR46401">
    <property type="entry name" value="GLYCOSYLTRANSFERASE WBBK-RELATED"/>
    <property type="match status" value="1"/>
</dbReference>
<reference evidence="3 4" key="1">
    <citation type="journal article" date="2015" name="Nature">
        <title>rRNA introns, odd ribosomes, and small enigmatic genomes across a large radiation of phyla.</title>
        <authorList>
            <person name="Brown C.T."/>
            <person name="Hug L.A."/>
            <person name="Thomas B.C."/>
            <person name="Sharon I."/>
            <person name="Castelle C.J."/>
            <person name="Singh A."/>
            <person name="Wilkins M.J."/>
            <person name="Williams K.H."/>
            <person name="Banfield J.F."/>
        </authorList>
    </citation>
    <scope>NUCLEOTIDE SEQUENCE [LARGE SCALE GENOMIC DNA]</scope>
</reference>
<accession>A0A0G0ZGT8</accession>
<evidence type="ECO:0000256" key="1">
    <source>
        <dbReference type="ARBA" id="ARBA00022679"/>
    </source>
</evidence>
<dbReference type="PANTHER" id="PTHR46401:SF2">
    <property type="entry name" value="GLYCOSYLTRANSFERASE WBBK-RELATED"/>
    <property type="match status" value="1"/>
</dbReference>
<evidence type="ECO:0000313" key="4">
    <source>
        <dbReference type="Proteomes" id="UP000034704"/>
    </source>
</evidence>
<proteinExistence type="predicted"/>
<protein>
    <submittedName>
        <fullName evidence="3">Glycosyl transferase group 1</fullName>
    </submittedName>
</protein>
<evidence type="ECO:0000313" key="3">
    <source>
        <dbReference type="EMBL" id="KKS47927.1"/>
    </source>
</evidence>
<dbReference type="SUPFAM" id="SSF53756">
    <property type="entry name" value="UDP-Glycosyltransferase/glycogen phosphorylase"/>
    <property type="match status" value="1"/>
</dbReference>
<dbReference type="InterPro" id="IPR001296">
    <property type="entry name" value="Glyco_trans_1"/>
</dbReference>
<evidence type="ECO:0000259" key="2">
    <source>
        <dbReference type="Pfam" id="PF00534"/>
    </source>
</evidence>
<dbReference type="STRING" id="1618756.UV12_C0004G0035"/>
<gene>
    <name evidence="3" type="ORF">UV12_C0004G0035</name>
</gene>
<dbReference type="Proteomes" id="UP000034704">
    <property type="component" value="Unassembled WGS sequence"/>
</dbReference>
<keyword evidence="1 3" id="KW-0808">Transferase</keyword>
<comment type="caution">
    <text evidence="3">The sequence shown here is derived from an EMBL/GenBank/DDBJ whole genome shotgun (WGS) entry which is preliminary data.</text>
</comment>
<dbReference type="GO" id="GO:0009103">
    <property type="term" value="P:lipopolysaccharide biosynthetic process"/>
    <property type="evidence" value="ECO:0007669"/>
    <property type="project" value="TreeGrafter"/>
</dbReference>
<dbReference type="Gene3D" id="3.40.50.2000">
    <property type="entry name" value="Glycogen Phosphorylase B"/>
    <property type="match status" value="2"/>
</dbReference>
<dbReference type="Pfam" id="PF00534">
    <property type="entry name" value="Glycos_transf_1"/>
    <property type="match status" value="1"/>
</dbReference>
<dbReference type="AlphaFoldDB" id="A0A0G0ZGT8"/>
<dbReference type="CDD" id="cd03801">
    <property type="entry name" value="GT4_PimA-like"/>
    <property type="match status" value="1"/>
</dbReference>
<dbReference type="GO" id="GO:0016757">
    <property type="term" value="F:glycosyltransferase activity"/>
    <property type="evidence" value="ECO:0007669"/>
    <property type="project" value="InterPro"/>
</dbReference>
<feature type="domain" description="Glycosyl transferase family 1" evidence="2">
    <location>
        <begin position="186"/>
        <end position="331"/>
    </location>
</feature>
<sequence>MKILHTVKYYSPICGGMYEVVRQISEKLIEQGHTVTVASLPVPRENGADFPTSSVHVEEFDIKGGYTTELTGEVAEYQRFVLNSDFDIVTNFAAQQPMTDALLPVLPEVTAKKVFVPTGFSGLYLKVWYEYFSYMPDWMRQYDMNVIISEGQRDMQFAKDHQIENYTIISNGSSREEMEQPISFSIRKRLSIPDENLLILHVGTHTGYKGHSRAIKIFAQAKTGPATLLIVGGEYPAGCSSQCDELAKKYNDSVLFKNTKKNIVVKHITRAETIAAYRESDIFLFPSNIEGGASIVLFESMASSLPFLATDVGSVRDIIREGHGGMLLPTDKNVPPEDTIRDNIKHWIKTVLEFFNIKNFHSDRGFVRAKIRGSAKLLEKLCTDKKLREDLGKAGHEAWLEKFTWEKIAGQYENLYKQLLEEK</sequence>
<organism evidence="3 4">
    <name type="scientific">Candidatus Nomurabacteria bacterium GW2011_GWC2_42_20</name>
    <dbReference type="NCBI Taxonomy" id="1618756"/>
    <lineage>
        <taxon>Bacteria</taxon>
        <taxon>Candidatus Nomuraibacteriota</taxon>
    </lineage>
</organism>
<name>A0A0G0ZGT8_9BACT</name>